<evidence type="ECO:0000256" key="7">
    <source>
        <dbReference type="HAMAP-Rule" id="MF_00523"/>
    </source>
</evidence>
<dbReference type="Gene3D" id="3.40.1390.10">
    <property type="entry name" value="MurE/MurF, N-terminal domain"/>
    <property type="match status" value="1"/>
</dbReference>
<evidence type="ECO:0000256" key="6">
    <source>
        <dbReference type="ARBA" id="ARBA00023315"/>
    </source>
</evidence>
<dbReference type="RefSeq" id="WP_275711192.1">
    <property type="nucleotide sequence ID" value="NZ_JAKLTN010000002.1"/>
</dbReference>
<keyword evidence="2 7" id="KW-0441">Lipid A biosynthesis</keyword>
<gene>
    <name evidence="7 10" type="primary">lpxD</name>
    <name evidence="10" type="ORF">LZ012_12765</name>
</gene>
<comment type="pathway">
    <text evidence="7">Bacterial outer membrane biogenesis; LPS lipid A biosynthesis.</text>
</comment>
<keyword evidence="11" id="KW-1185">Reference proteome</keyword>
<evidence type="ECO:0000256" key="3">
    <source>
        <dbReference type="ARBA" id="ARBA00022679"/>
    </source>
</evidence>
<evidence type="ECO:0000256" key="4">
    <source>
        <dbReference type="ARBA" id="ARBA00022737"/>
    </source>
</evidence>
<sequence>MGLNGISFTLAEIAAQLGGDVLGDGQIRIGQVATLASAGEGQIAFLANRKYRNQLQTTRASAVIVSPEFAEGFAGARIVTANPYAYYARLAALLNQAMKANPGVHPSAVCESPVPASASIGPHACIGKNVVLGENVTIQAGCVLGDGVVVGDDSLLYPNVTIYHGCRVGKRAIVHSGVVLGADGFGFAPDGKEWVKIPQVGAVVVGDDVEIGANTTIDRGAMDDTVIGDGCKIDNLVMIGHNCNIGPYSVIAGCAGVAGSTTLGEHCILGGATMISGHLSLAPNTTISGASTVMRSIVEPNGVYASVFPLDTYEHWMRNASHIRRLSKLADRVAELEKALKQKEIEG</sequence>
<evidence type="ECO:0000256" key="2">
    <source>
        <dbReference type="ARBA" id="ARBA00022556"/>
    </source>
</evidence>
<dbReference type="InterPro" id="IPR001451">
    <property type="entry name" value="Hexapep"/>
</dbReference>
<comment type="catalytic activity">
    <reaction evidence="7">
        <text>a UDP-3-O-[(3R)-3-hydroxyacyl]-alpha-D-glucosamine + a (3R)-hydroxyacyl-[ACP] = a UDP-2-N,3-O-bis[(3R)-3-hydroxyacyl]-alpha-D-glucosamine + holo-[ACP] + H(+)</text>
        <dbReference type="Rhea" id="RHEA:53836"/>
        <dbReference type="Rhea" id="RHEA-COMP:9685"/>
        <dbReference type="Rhea" id="RHEA-COMP:9945"/>
        <dbReference type="ChEBI" id="CHEBI:15378"/>
        <dbReference type="ChEBI" id="CHEBI:64479"/>
        <dbReference type="ChEBI" id="CHEBI:78827"/>
        <dbReference type="ChEBI" id="CHEBI:137740"/>
        <dbReference type="ChEBI" id="CHEBI:137748"/>
        <dbReference type="EC" id="2.3.1.191"/>
    </reaction>
</comment>
<evidence type="ECO:0000256" key="5">
    <source>
        <dbReference type="ARBA" id="ARBA00023098"/>
    </source>
</evidence>
<feature type="active site" description="Proton acceptor" evidence="7">
    <location>
        <position position="241"/>
    </location>
</feature>
<evidence type="ECO:0000313" key="10">
    <source>
        <dbReference type="EMBL" id="MCG2577862.1"/>
    </source>
</evidence>
<dbReference type="EC" id="2.3.1.191" evidence="7"/>
<dbReference type="SUPFAM" id="SSF51161">
    <property type="entry name" value="Trimeric LpxA-like enzymes"/>
    <property type="match status" value="1"/>
</dbReference>
<evidence type="ECO:0000259" key="9">
    <source>
        <dbReference type="Pfam" id="PF04613"/>
    </source>
</evidence>
<dbReference type="NCBIfam" id="TIGR01853">
    <property type="entry name" value="lipid_A_lpxD"/>
    <property type="match status" value="1"/>
</dbReference>
<dbReference type="CDD" id="cd03352">
    <property type="entry name" value="LbH_LpxD"/>
    <property type="match status" value="1"/>
</dbReference>
<dbReference type="InterPro" id="IPR018357">
    <property type="entry name" value="Hexapep_transf_CS"/>
</dbReference>
<proteinExistence type="inferred from homology"/>
<keyword evidence="6 7" id="KW-0012">Acyltransferase</keyword>
<dbReference type="InterPro" id="IPR007691">
    <property type="entry name" value="LpxD"/>
</dbReference>
<dbReference type="Proteomes" id="UP001165384">
    <property type="component" value="Unassembled WGS sequence"/>
</dbReference>
<dbReference type="Pfam" id="PF04613">
    <property type="entry name" value="LpxD"/>
    <property type="match status" value="1"/>
</dbReference>
<comment type="caution">
    <text evidence="10">The sequence shown here is derived from an EMBL/GenBank/DDBJ whole genome shotgun (WGS) entry which is preliminary data.</text>
</comment>
<reference evidence="10" key="1">
    <citation type="submission" date="2022-01" db="EMBL/GenBank/DDBJ databases">
        <authorList>
            <person name="Jo J.-H."/>
            <person name="Im W.-T."/>
        </authorList>
    </citation>
    <scope>NUCLEOTIDE SEQUENCE</scope>
    <source>
        <strain evidence="10">XY25</strain>
    </source>
</reference>
<organism evidence="10 11">
    <name type="scientific">Dechloromonas hankyongensis</name>
    <dbReference type="NCBI Taxonomy" id="2908002"/>
    <lineage>
        <taxon>Bacteria</taxon>
        <taxon>Pseudomonadati</taxon>
        <taxon>Pseudomonadota</taxon>
        <taxon>Betaproteobacteria</taxon>
        <taxon>Rhodocyclales</taxon>
        <taxon>Azonexaceae</taxon>
        <taxon>Dechloromonas</taxon>
    </lineage>
</organism>
<dbReference type="GO" id="GO:0103118">
    <property type="term" value="F:UDP-3-O-[(3R)-3-hydroxyacyl]-glucosamine N-acyltransferase activity"/>
    <property type="evidence" value="ECO:0007669"/>
    <property type="project" value="UniProtKB-EC"/>
</dbReference>
<name>A0ABS9K3W4_9RHOO</name>
<keyword evidence="3 7" id="KW-0808">Transferase</keyword>
<accession>A0ABS9K3W4</accession>
<dbReference type="Pfam" id="PF00132">
    <property type="entry name" value="Hexapep"/>
    <property type="match status" value="2"/>
</dbReference>
<comment type="similarity">
    <text evidence="7">Belongs to the transferase hexapeptide repeat family. LpxD subfamily.</text>
</comment>
<dbReference type="Gene3D" id="2.160.10.10">
    <property type="entry name" value="Hexapeptide repeat proteins"/>
    <property type="match status" value="1"/>
</dbReference>
<dbReference type="InterPro" id="IPR020573">
    <property type="entry name" value="UDP_GlcNAc_AcTrfase_non-rep"/>
</dbReference>
<keyword evidence="8" id="KW-0175">Coiled coil</keyword>
<comment type="function">
    <text evidence="7">Catalyzes the N-acylation of UDP-3-O-acylglucosamine using 3-hydroxyacyl-ACP as the acyl donor. Is involved in the biosynthesis of lipid A, a phosphorylated glycolipid that anchors the lipopolysaccharide to the outer membrane of the cell.</text>
</comment>
<evidence type="ECO:0000313" key="11">
    <source>
        <dbReference type="Proteomes" id="UP001165384"/>
    </source>
</evidence>
<comment type="subunit">
    <text evidence="7">Homotrimer.</text>
</comment>
<evidence type="ECO:0000256" key="8">
    <source>
        <dbReference type="SAM" id="Coils"/>
    </source>
</evidence>
<keyword evidence="5 7" id="KW-0443">Lipid metabolism</keyword>
<keyword evidence="4 7" id="KW-0677">Repeat</keyword>
<evidence type="ECO:0000256" key="1">
    <source>
        <dbReference type="ARBA" id="ARBA00022516"/>
    </source>
</evidence>
<dbReference type="NCBIfam" id="NF002060">
    <property type="entry name" value="PRK00892.1"/>
    <property type="match status" value="1"/>
</dbReference>
<dbReference type="HAMAP" id="MF_00523">
    <property type="entry name" value="LpxD"/>
    <property type="match status" value="1"/>
</dbReference>
<protein>
    <recommendedName>
        <fullName evidence="7">UDP-3-O-acylglucosamine N-acyltransferase</fullName>
        <ecNumber evidence="7">2.3.1.191</ecNumber>
    </recommendedName>
</protein>
<dbReference type="PROSITE" id="PS00101">
    <property type="entry name" value="HEXAPEP_TRANSFERASES"/>
    <property type="match status" value="1"/>
</dbReference>
<feature type="coiled-coil region" evidence="8">
    <location>
        <begin position="319"/>
        <end position="346"/>
    </location>
</feature>
<dbReference type="EMBL" id="JAKLTN010000002">
    <property type="protein sequence ID" value="MCG2577862.1"/>
    <property type="molecule type" value="Genomic_DNA"/>
</dbReference>
<dbReference type="PANTHER" id="PTHR43378">
    <property type="entry name" value="UDP-3-O-ACYLGLUCOSAMINE N-ACYLTRANSFERASE"/>
    <property type="match status" value="1"/>
</dbReference>
<dbReference type="InterPro" id="IPR011004">
    <property type="entry name" value="Trimer_LpxA-like_sf"/>
</dbReference>
<feature type="domain" description="UDP-3-O-[3-hydroxymyristoyl] glucosamine N-acyltransferase non-repeat region" evidence="9">
    <location>
        <begin position="27"/>
        <end position="93"/>
    </location>
</feature>
<keyword evidence="1 7" id="KW-0444">Lipid biosynthesis</keyword>
<dbReference type="PANTHER" id="PTHR43378:SF2">
    <property type="entry name" value="UDP-3-O-ACYLGLUCOSAMINE N-ACYLTRANSFERASE 1, MITOCHONDRIAL-RELATED"/>
    <property type="match status" value="1"/>
</dbReference>